<dbReference type="Pfam" id="PF13405">
    <property type="entry name" value="EF-hand_6"/>
    <property type="match status" value="1"/>
</dbReference>
<organism evidence="3 4">
    <name type="scientific">Canna indica</name>
    <name type="common">Indian-shot</name>
    <dbReference type="NCBI Taxonomy" id="4628"/>
    <lineage>
        <taxon>Eukaryota</taxon>
        <taxon>Viridiplantae</taxon>
        <taxon>Streptophyta</taxon>
        <taxon>Embryophyta</taxon>
        <taxon>Tracheophyta</taxon>
        <taxon>Spermatophyta</taxon>
        <taxon>Magnoliopsida</taxon>
        <taxon>Liliopsida</taxon>
        <taxon>Zingiberales</taxon>
        <taxon>Cannaceae</taxon>
        <taxon>Canna</taxon>
    </lineage>
</organism>
<evidence type="ECO:0000313" key="3">
    <source>
        <dbReference type="EMBL" id="WOL05396.1"/>
    </source>
</evidence>
<dbReference type="GO" id="GO:0005509">
    <property type="term" value="F:calcium ion binding"/>
    <property type="evidence" value="ECO:0007669"/>
    <property type="project" value="InterPro"/>
</dbReference>
<dbReference type="InterPro" id="IPR002048">
    <property type="entry name" value="EF_hand_dom"/>
</dbReference>
<dbReference type="AlphaFoldDB" id="A0AAQ3KH58"/>
<gene>
    <name evidence="3" type="ORF">Cni_G14124</name>
</gene>
<feature type="domain" description="EF-hand" evidence="2">
    <location>
        <begin position="30"/>
        <end position="65"/>
    </location>
</feature>
<keyword evidence="1" id="KW-0106">Calcium</keyword>
<dbReference type="Gene3D" id="1.10.238.10">
    <property type="entry name" value="EF-hand"/>
    <property type="match status" value="1"/>
</dbReference>
<evidence type="ECO:0000313" key="4">
    <source>
        <dbReference type="Proteomes" id="UP001327560"/>
    </source>
</evidence>
<evidence type="ECO:0000259" key="2">
    <source>
        <dbReference type="PROSITE" id="PS50222"/>
    </source>
</evidence>
<keyword evidence="4" id="KW-1185">Reference proteome</keyword>
<evidence type="ECO:0000256" key="1">
    <source>
        <dbReference type="ARBA" id="ARBA00022837"/>
    </source>
</evidence>
<dbReference type="InterPro" id="IPR011992">
    <property type="entry name" value="EF-hand-dom_pair"/>
</dbReference>
<dbReference type="SUPFAM" id="SSF47473">
    <property type="entry name" value="EF-hand"/>
    <property type="match status" value="1"/>
</dbReference>
<dbReference type="PROSITE" id="PS50222">
    <property type="entry name" value="EF_HAND_2"/>
    <property type="match status" value="1"/>
</dbReference>
<accession>A0AAQ3KH58</accession>
<dbReference type="Proteomes" id="UP001327560">
    <property type="component" value="Chromosome 4"/>
</dbReference>
<protein>
    <submittedName>
        <fullName evidence="3">Calcium-binding protein CML27</fullName>
    </submittedName>
</protein>
<name>A0AAQ3KH58_9LILI</name>
<dbReference type="InterPro" id="IPR018247">
    <property type="entry name" value="EF_Hand_1_Ca_BS"/>
</dbReference>
<sequence>MEGGVAAHHLLQAPALIWPCSSFQLRTRSLNTLHLHHVFDLFDHNGDGEITIQEIILALDRLRLGADDDEDSLRPWPSSSRCMAA</sequence>
<reference evidence="3 4" key="1">
    <citation type="submission" date="2023-10" db="EMBL/GenBank/DDBJ databases">
        <title>Chromosome-scale genome assembly provides insights into flower coloration mechanisms of Canna indica.</title>
        <authorList>
            <person name="Li C."/>
        </authorList>
    </citation>
    <scope>NUCLEOTIDE SEQUENCE [LARGE SCALE GENOMIC DNA]</scope>
    <source>
        <tissue evidence="3">Flower</tissue>
    </source>
</reference>
<proteinExistence type="predicted"/>
<dbReference type="EMBL" id="CP136893">
    <property type="protein sequence ID" value="WOL05396.1"/>
    <property type="molecule type" value="Genomic_DNA"/>
</dbReference>
<dbReference type="PROSITE" id="PS00018">
    <property type="entry name" value="EF_HAND_1"/>
    <property type="match status" value="1"/>
</dbReference>